<dbReference type="Gene3D" id="3.40.50.1820">
    <property type="entry name" value="alpha/beta hydrolase"/>
    <property type="match status" value="1"/>
</dbReference>
<dbReference type="SUPFAM" id="SSF53474">
    <property type="entry name" value="alpha/beta-Hydrolases"/>
    <property type="match status" value="1"/>
</dbReference>
<dbReference type="EnsemblMetazoa" id="AMAM016247-RA">
    <property type="protein sequence ID" value="AMAM016247-PA"/>
    <property type="gene ID" value="AMAM016247"/>
</dbReference>
<dbReference type="GO" id="GO:0016297">
    <property type="term" value="F:fatty acyl-[ACP] hydrolase activity"/>
    <property type="evidence" value="ECO:0007669"/>
    <property type="project" value="UniProtKB-EC"/>
</dbReference>
<protein>
    <recommendedName>
        <fullName evidence="2">oleoyl-[acyl-carrier-protein] hydrolase</fullName>
        <ecNumber evidence="2">3.1.2.14</ecNumber>
    </recommendedName>
</protein>
<comment type="similarity">
    <text evidence="1">Belongs to the thioesterase family.</text>
</comment>
<organism evidence="4 5">
    <name type="scientific">Anopheles maculatus</name>
    <dbReference type="NCBI Taxonomy" id="74869"/>
    <lineage>
        <taxon>Eukaryota</taxon>
        <taxon>Metazoa</taxon>
        <taxon>Ecdysozoa</taxon>
        <taxon>Arthropoda</taxon>
        <taxon>Hexapoda</taxon>
        <taxon>Insecta</taxon>
        <taxon>Pterygota</taxon>
        <taxon>Neoptera</taxon>
        <taxon>Endopterygota</taxon>
        <taxon>Diptera</taxon>
        <taxon>Nematocera</taxon>
        <taxon>Culicoidea</taxon>
        <taxon>Culicidae</taxon>
        <taxon>Anophelinae</taxon>
        <taxon>Anopheles</taxon>
        <taxon>Anopheles maculatus group</taxon>
    </lineage>
</organism>
<sequence>MVEDYYPVPLDIDVYQFNATEELVLKTIRCKSEPVIAKPALSESLGWECALPCERIHIEQVPGDHNSMVTNEDYRQQLGRAIVQSIGSVKKRRKVNAEFDPLIPFVTHPGRAFPLICLPGAGSSVTSLGHFVGALPPGRSVYGLQPRGIEPNDAPYSSIQTMATDNLKAIQGICSRGPIHLLGHSHGGLVALEMAHQWHLQGGDVASVTLIDSQAPHLLKDAWRLTDQQAMDDFADAIFNTLKISPVGMDLQIRSGDVLAVLSRLHQVLKESGQVPANSPADFLAGSFHTYLAARRWTYAPLTVYPKNLYLALASEPAERVYGAPRAPVDLALAWQKEIAGLQPQWVPGNHYSILSEQHALELAQWWSHQAAEGDKGR</sequence>
<evidence type="ECO:0000259" key="3">
    <source>
        <dbReference type="Pfam" id="PF00975"/>
    </source>
</evidence>
<dbReference type="EC" id="3.1.2.14" evidence="2"/>
<dbReference type="InterPro" id="IPR012223">
    <property type="entry name" value="TEII"/>
</dbReference>
<keyword evidence="5" id="KW-1185">Reference proteome</keyword>
<dbReference type="InterPro" id="IPR001031">
    <property type="entry name" value="Thioesterase"/>
</dbReference>
<dbReference type="GO" id="GO:0008610">
    <property type="term" value="P:lipid biosynthetic process"/>
    <property type="evidence" value="ECO:0007669"/>
    <property type="project" value="TreeGrafter"/>
</dbReference>
<dbReference type="AlphaFoldDB" id="A0A182SYY0"/>
<evidence type="ECO:0000313" key="5">
    <source>
        <dbReference type="Proteomes" id="UP000075901"/>
    </source>
</evidence>
<evidence type="ECO:0000256" key="2">
    <source>
        <dbReference type="ARBA" id="ARBA00012480"/>
    </source>
</evidence>
<reference evidence="5" key="1">
    <citation type="submission" date="2013-09" db="EMBL/GenBank/DDBJ databases">
        <title>The Genome Sequence of Anopheles maculatus species B.</title>
        <authorList>
            <consortium name="The Broad Institute Genomics Platform"/>
            <person name="Neafsey D.E."/>
            <person name="Besansky N."/>
            <person name="Howell P."/>
            <person name="Walton C."/>
            <person name="Young S.K."/>
            <person name="Zeng Q."/>
            <person name="Gargeya S."/>
            <person name="Fitzgerald M."/>
            <person name="Haas B."/>
            <person name="Abouelleil A."/>
            <person name="Allen A.W."/>
            <person name="Alvarado L."/>
            <person name="Arachchi H.M."/>
            <person name="Berlin A.M."/>
            <person name="Chapman S.B."/>
            <person name="Gainer-Dewar J."/>
            <person name="Goldberg J."/>
            <person name="Griggs A."/>
            <person name="Gujja S."/>
            <person name="Hansen M."/>
            <person name="Howarth C."/>
            <person name="Imamovic A."/>
            <person name="Ireland A."/>
            <person name="Larimer J."/>
            <person name="McCowan C."/>
            <person name="Murphy C."/>
            <person name="Pearson M."/>
            <person name="Poon T.W."/>
            <person name="Priest M."/>
            <person name="Roberts A."/>
            <person name="Saif S."/>
            <person name="Shea T."/>
            <person name="Sisk P."/>
            <person name="Sykes S."/>
            <person name="Wortman J."/>
            <person name="Nusbaum C."/>
            <person name="Birren B."/>
        </authorList>
    </citation>
    <scope>NUCLEOTIDE SEQUENCE [LARGE SCALE GENOMIC DNA]</scope>
    <source>
        <strain evidence="5">maculatus3</strain>
    </source>
</reference>
<evidence type="ECO:0000313" key="4">
    <source>
        <dbReference type="EnsemblMetazoa" id="AMAM016247-PA"/>
    </source>
</evidence>
<dbReference type="Pfam" id="PF00975">
    <property type="entry name" value="Thioesterase"/>
    <property type="match status" value="1"/>
</dbReference>
<evidence type="ECO:0000256" key="1">
    <source>
        <dbReference type="ARBA" id="ARBA00007169"/>
    </source>
</evidence>
<name>A0A182SYY0_9DIPT</name>
<proteinExistence type="inferred from homology"/>
<dbReference type="PANTHER" id="PTHR11487:SF0">
    <property type="entry name" value="S-ACYL FATTY ACID SYNTHASE THIOESTERASE, MEDIUM CHAIN"/>
    <property type="match status" value="1"/>
</dbReference>
<dbReference type="Proteomes" id="UP000075901">
    <property type="component" value="Unassembled WGS sequence"/>
</dbReference>
<reference evidence="4" key="2">
    <citation type="submission" date="2020-05" db="UniProtKB">
        <authorList>
            <consortium name="EnsemblMetazoa"/>
        </authorList>
    </citation>
    <scope>IDENTIFICATION</scope>
    <source>
        <strain evidence="4">maculatus3</strain>
    </source>
</reference>
<accession>A0A182SYY0</accession>
<dbReference type="PANTHER" id="PTHR11487">
    <property type="entry name" value="THIOESTERASE"/>
    <property type="match status" value="1"/>
</dbReference>
<feature type="domain" description="Thioesterase" evidence="3">
    <location>
        <begin position="114"/>
        <end position="359"/>
    </location>
</feature>
<dbReference type="VEuPathDB" id="VectorBase:AMAM016247"/>
<dbReference type="InterPro" id="IPR029058">
    <property type="entry name" value="AB_hydrolase_fold"/>
</dbReference>